<feature type="transmembrane region" description="Helical" evidence="1">
    <location>
        <begin position="7"/>
        <end position="34"/>
    </location>
</feature>
<evidence type="ECO:0000313" key="3">
    <source>
        <dbReference type="EMBL" id="QJA87334.1"/>
    </source>
</evidence>
<reference evidence="2" key="1">
    <citation type="submission" date="2020-03" db="EMBL/GenBank/DDBJ databases">
        <title>The deep terrestrial virosphere.</title>
        <authorList>
            <person name="Holmfeldt K."/>
            <person name="Nilsson E."/>
            <person name="Simone D."/>
            <person name="Lopez-Fernandez M."/>
            <person name="Wu X."/>
            <person name="de Brujin I."/>
            <person name="Lundin D."/>
            <person name="Andersson A."/>
            <person name="Bertilsson S."/>
            <person name="Dopson M."/>
        </authorList>
    </citation>
    <scope>NUCLEOTIDE SEQUENCE</scope>
    <source>
        <strain evidence="2">MM415A02628</strain>
        <strain evidence="3">MM415B03017</strain>
    </source>
</reference>
<evidence type="ECO:0000313" key="2">
    <source>
        <dbReference type="EMBL" id="QJA72723.1"/>
    </source>
</evidence>
<dbReference type="EMBL" id="MT141973">
    <property type="protein sequence ID" value="QJA72723.1"/>
    <property type="molecule type" value="Genomic_DNA"/>
</dbReference>
<organism evidence="2">
    <name type="scientific">viral metagenome</name>
    <dbReference type="NCBI Taxonomy" id="1070528"/>
    <lineage>
        <taxon>unclassified sequences</taxon>
        <taxon>metagenomes</taxon>
        <taxon>organismal metagenomes</taxon>
    </lineage>
</organism>
<proteinExistence type="predicted"/>
<keyword evidence="1" id="KW-0472">Membrane</keyword>
<dbReference type="AlphaFoldDB" id="A0A6M3JRY9"/>
<feature type="transmembrane region" description="Helical" evidence="1">
    <location>
        <begin position="54"/>
        <end position="76"/>
    </location>
</feature>
<dbReference type="EMBL" id="MT142698">
    <property type="protein sequence ID" value="QJA87334.1"/>
    <property type="molecule type" value="Genomic_DNA"/>
</dbReference>
<gene>
    <name evidence="2" type="ORF">MM415A02628_0010</name>
    <name evidence="3" type="ORF">MM415B03017_0005</name>
</gene>
<keyword evidence="1" id="KW-0812">Transmembrane</keyword>
<evidence type="ECO:0000256" key="1">
    <source>
        <dbReference type="SAM" id="Phobius"/>
    </source>
</evidence>
<sequence>MKQLLGLLFVIGSIVLGVWLGVFVMFIGGIIQFIQACQVNPVNGYGITIGVLKFLSSGLIGWLTFGILFSFGAVLLDSK</sequence>
<keyword evidence="1" id="KW-1133">Transmembrane helix</keyword>
<accession>A0A6M3JRY9</accession>
<name>A0A6M3JRY9_9ZZZZ</name>
<protein>
    <submittedName>
        <fullName evidence="2">Uncharacterized protein</fullName>
    </submittedName>
</protein>